<dbReference type="InterPro" id="IPR012337">
    <property type="entry name" value="RNaseH-like_sf"/>
</dbReference>
<keyword evidence="4" id="KW-0235">DNA replication</keyword>
<dbReference type="InterPro" id="IPR043502">
    <property type="entry name" value="DNA/RNA_pol_sf"/>
</dbReference>
<evidence type="ECO:0000256" key="5">
    <source>
        <dbReference type="ARBA" id="ARBA00049244"/>
    </source>
</evidence>
<dbReference type="Gene3D" id="1.20.1060.10">
    <property type="entry name" value="Taq DNA Polymerase, Chain T, domain 4"/>
    <property type="match status" value="1"/>
</dbReference>
<dbReference type="EC" id="2.7.7.7" evidence="2"/>
<dbReference type="Gene3D" id="3.30.420.10">
    <property type="entry name" value="Ribonuclease H-like superfamily/Ribonuclease H"/>
    <property type="match status" value="1"/>
</dbReference>
<organism evidence="8 9">
    <name type="scientific">Thermosporothrix hazakensis</name>
    <dbReference type="NCBI Taxonomy" id="644383"/>
    <lineage>
        <taxon>Bacteria</taxon>
        <taxon>Bacillati</taxon>
        <taxon>Chloroflexota</taxon>
        <taxon>Ktedonobacteria</taxon>
        <taxon>Ktedonobacterales</taxon>
        <taxon>Thermosporotrichaceae</taxon>
        <taxon>Thermosporothrix</taxon>
    </lineage>
</organism>
<dbReference type="EMBL" id="QKUF01000050">
    <property type="protein sequence ID" value="PZW19230.1"/>
    <property type="molecule type" value="Genomic_DNA"/>
</dbReference>
<accession>A0A326TT35</accession>
<feature type="domain" description="3'-5' exonuclease" evidence="7">
    <location>
        <begin position="4"/>
        <end position="181"/>
    </location>
</feature>
<comment type="catalytic activity">
    <reaction evidence="5">
        <text>DNA(n) + a 2'-deoxyribonucleoside 5'-triphosphate = DNA(n+1) + diphosphate</text>
        <dbReference type="Rhea" id="RHEA:22508"/>
        <dbReference type="Rhea" id="RHEA-COMP:17339"/>
        <dbReference type="Rhea" id="RHEA-COMP:17340"/>
        <dbReference type="ChEBI" id="CHEBI:33019"/>
        <dbReference type="ChEBI" id="CHEBI:61560"/>
        <dbReference type="ChEBI" id="CHEBI:173112"/>
        <dbReference type="EC" id="2.7.7.7"/>
    </reaction>
</comment>
<dbReference type="GO" id="GO:0008408">
    <property type="term" value="F:3'-5' exonuclease activity"/>
    <property type="evidence" value="ECO:0007669"/>
    <property type="project" value="InterPro"/>
</dbReference>
<keyword evidence="8" id="KW-0269">Exonuclease</keyword>
<evidence type="ECO:0000313" key="9">
    <source>
        <dbReference type="Proteomes" id="UP000248806"/>
    </source>
</evidence>
<evidence type="ECO:0000313" key="8">
    <source>
        <dbReference type="EMBL" id="PZW19230.1"/>
    </source>
</evidence>
<dbReference type="SUPFAM" id="SSF53098">
    <property type="entry name" value="Ribonuclease H-like"/>
    <property type="match status" value="1"/>
</dbReference>
<dbReference type="GO" id="GO:0006261">
    <property type="term" value="P:DNA-templated DNA replication"/>
    <property type="evidence" value="ECO:0007669"/>
    <property type="project" value="InterPro"/>
</dbReference>
<dbReference type="InterPro" id="IPR001098">
    <property type="entry name" value="DNA-dir_DNA_pol_A_palm_dom"/>
</dbReference>
<proteinExistence type="inferred from homology"/>
<dbReference type="Pfam" id="PF01612">
    <property type="entry name" value="DNA_pol_A_exo1"/>
    <property type="match status" value="1"/>
</dbReference>
<protein>
    <recommendedName>
        <fullName evidence="3">DNA polymerase I</fullName>
        <ecNumber evidence="2">2.7.7.7</ecNumber>
    </recommendedName>
</protein>
<dbReference type="Pfam" id="PF00476">
    <property type="entry name" value="DNA_pol_A"/>
    <property type="match status" value="1"/>
</dbReference>
<dbReference type="PANTHER" id="PTHR10133">
    <property type="entry name" value="DNA POLYMERASE I"/>
    <property type="match status" value="1"/>
</dbReference>
<dbReference type="PANTHER" id="PTHR10133:SF27">
    <property type="entry name" value="DNA POLYMERASE NU"/>
    <property type="match status" value="1"/>
</dbReference>
<dbReference type="GO" id="GO:0003887">
    <property type="term" value="F:DNA-directed DNA polymerase activity"/>
    <property type="evidence" value="ECO:0007669"/>
    <property type="project" value="UniProtKB-EC"/>
</dbReference>
<dbReference type="InterPro" id="IPR002298">
    <property type="entry name" value="DNA_polymerase_A"/>
</dbReference>
<keyword evidence="8" id="KW-0540">Nuclease</keyword>
<dbReference type="SUPFAM" id="SSF56672">
    <property type="entry name" value="DNA/RNA polymerases"/>
    <property type="match status" value="1"/>
</dbReference>
<evidence type="ECO:0000259" key="7">
    <source>
        <dbReference type="Pfam" id="PF01612"/>
    </source>
</evidence>
<keyword evidence="8" id="KW-0378">Hydrolase</keyword>
<dbReference type="InterPro" id="IPR002562">
    <property type="entry name" value="3'-5'_exonuclease_dom"/>
</dbReference>
<evidence type="ECO:0000256" key="3">
    <source>
        <dbReference type="ARBA" id="ARBA00020311"/>
    </source>
</evidence>
<feature type="domain" description="DNA-directed DNA polymerase family A palm" evidence="6">
    <location>
        <begin position="372"/>
        <end position="463"/>
    </location>
</feature>
<dbReference type="GO" id="GO:0006302">
    <property type="term" value="P:double-strand break repair"/>
    <property type="evidence" value="ECO:0007669"/>
    <property type="project" value="TreeGrafter"/>
</dbReference>
<evidence type="ECO:0000259" key="6">
    <source>
        <dbReference type="Pfam" id="PF00476"/>
    </source>
</evidence>
<gene>
    <name evidence="8" type="ORF">EI42_06168</name>
</gene>
<sequence>MRISDKVQDLIGFVNACPPGNLAVDTETTGLSWLDDRLVAIQLKAFGGAGLICDVRHWGPRDWELAAPWLQGLFDEHCAVLANAQFDWKFLRSKNVTINRCYDVLVADQVIRGLGKTGGKALGISFDLKSVAARYGVQLEKDTREVFVEMDRRPEWHKPFSARLVQYMVQDVEVLEVVFLKQQEEINKRQLREVVELESRAIPAIASIEFNGIRINQGQWEQFIQQKAAEARMLEQQAIEEIGLIVAKIRAKKYRQAARLYKEWQQARDEEEARVRAAWDELPEAEKVGITYQSWKKEKMAPWRAAHPNPGVPKYESFSGDAWEAERAKVAAKAVKQGTQAHTFIKEWEKSNPRPALGMVEPGVPELRRQCYTPINLNSPKQLLEVFRELDIPLDSTSKEVLEKIPRGVYPLVDLLLAYRQAEVFPTKFGEKLLRSIHPKTGRIHPVYLPIGADTGRMLCSNPP</sequence>
<evidence type="ECO:0000256" key="2">
    <source>
        <dbReference type="ARBA" id="ARBA00012417"/>
    </source>
</evidence>
<dbReference type="Proteomes" id="UP000248806">
    <property type="component" value="Unassembled WGS sequence"/>
</dbReference>
<reference evidence="8 9" key="1">
    <citation type="submission" date="2018-06" db="EMBL/GenBank/DDBJ databases">
        <title>Genomic Encyclopedia of Archaeal and Bacterial Type Strains, Phase II (KMG-II): from individual species to whole genera.</title>
        <authorList>
            <person name="Goeker M."/>
        </authorList>
    </citation>
    <scope>NUCLEOTIDE SEQUENCE [LARGE SCALE GENOMIC DNA]</scope>
    <source>
        <strain evidence="8 9">ATCC BAA-1881</strain>
    </source>
</reference>
<comment type="similarity">
    <text evidence="1">Belongs to the DNA polymerase type-A family.</text>
</comment>
<keyword evidence="9" id="KW-1185">Reference proteome</keyword>
<evidence type="ECO:0000256" key="4">
    <source>
        <dbReference type="ARBA" id="ARBA00022705"/>
    </source>
</evidence>
<dbReference type="GO" id="GO:0003677">
    <property type="term" value="F:DNA binding"/>
    <property type="evidence" value="ECO:0007669"/>
    <property type="project" value="InterPro"/>
</dbReference>
<dbReference type="AlphaFoldDB" id="A0A326TT35"/>
<evidence type="ECO:0000256" key="1">
    <source>
        <dbReference type="ARBA" id="ARBA00007705"/>
    </source>
</evidence>
<comment type="caution">
    <text evidence="8">The sequence shown here is derived from an EMBL/GenBank/DDBJ whole genome shotgun (WGS) entry which is preliminary data.</text>
</comment>
<dbReference type="InterPro" id="IPR036397">
    <property type="entry name" value="RNaseH_sf"/>
</dbReference>
<name>A0A326TT35_THEHA</name>